<reference evidence="1 2" key="1">
    <citation type="submission" date="2024-09" db="EMBL/GenBank/DDBJ databases">
        <title>The Natural Products Discovery Center: Release of the First 8490 Sequenced Strains for Exploring Actinobacteria Biosynthetic Diversity.</title>
        <authorList>
            <person name="Kalkreuter E."/>
            <person name="Kautsar S.A."/>
            <person name="Yang D."/>
            <person name="Bader C.D."/>
            <person name="Teijaro C.N."/>
            <person name="Fluegel L."/>
            <person name="Davis C.M."/>
            <person name="Simpson J.R."/>
            <person name="Lauterbach L."/>
            <person name="Steele A.D."/>
            <person name="Gui C."/>
            <person name="Meng S."/>
            <person name="Li G."/>
            <person name="Viehrig K."/>
            <person name="Ye F."/>
            <person name="Su P."/>
            <person name="Kiefer A.F."/>
            <person name="Nichols A."/>
            <person name="Cepeda A.J."/>
            <person name="Yan W."/>
            <person name="Fan B."/>
            <person name="Jiang Y."/>
            <person name="Adhikari A."/>
            <person name="Zheng C.-J."/>
            <person name="Schuster L."/>
            <person name="Cowan T.M."/>
            <person name="Smanski M.J."/>
            <person name="Chevrette M.G."/>
            <person name="De Carvalho L.P.S."/>
            <person name="Shen B."/>
        </authorList>
    </citation>
    <scope>NUCLEOTIDE SEQUENCE [LARGE SCALE GENOMIC DNA]</scope>
    <source>
        <strain evidence="1 2">NPDC056472</strain>
    </source>
</reference>
<proteinExistence type="predicted"/>
<protein>
    <submittedName>
        <fullName evidence="1">Uncharacterized protein</fullName>
    </submittedName>
</protein>
<comment type="caution">
    <text evidence="1">The sequence shown here is derived from an EMBL/GenBank/DDBJ whole genome shotgun (WGS) entry which is preliminary data.</text>
</comment>
<dbReference type="Proteomes" id="UP001600424">
    <property type="component" value="Unassembled WGS sequence"/>
</dbReference>
<dbReference type="RefSeq" id="WP_386256625.1">
    <property type="nucleotide sequence ID" value="NZ_JBHTRV010000074.1"/>
</dbReference>
<evidence type="ECO:0000313" key="2">
    <source>
        <dbReference type="Proteomes" id="UP001600424"/>
    </source>
</evidence>
<name>A0ABW6J874_STRWE</name>
<evidence type="ECO:0000313" key="1">
    <source>
        <dbReference type="EMBL" id="MFE5985936.1"/>
    </source>
</evidence>
<accession>A0ABW6J874</accession>
<gene>
    <name evidence="1" type="ORF">ACFQ63_40515</name>
</gene>
<sequence length="305" mass="33728">MPSLGQPFADLSTAVSLNIPTGLDEQADRHPSTLGLPQVVEDDRKRSLNTMIESDVEVILTWQNKTRHHGSSDAKERINLKVGERLNFGISSSTGEFQPGALPSIGTFEVSDHHLLFSNFTTSTTFVIENLEGGTELVKARPRQLGMVIPFEMSRILIPSSETISELTVFTPPPRLLGSDQAATLTESAMSKLDTASKYFAVLVALCEPRLRGSSMAAVPSVQEVVERLRGIKQFKGANRSSINYHIDYLADQKLPVGQWAKYVDEGRMHSKREALVAFSLRFDLVREEHLALLPDLKRARAQCA</sequence>
<dbReference type="EMBL" id="JBHTRV010000074">
    <property type="protein sequence ID" value="MFE5985936.1"/>
    <property type="molecule type" value="Genomic_DNA"/>
</dbReference>
<keyword evidence="2" id="KW-1185">Reference proteome</keyword>
<organism evidence="1 2">
    <name type="scientific">Streptomyces wedmorensis</name>
    <dbReference type="NCBI Taxonomy" id="43759"/>
    <lineage>
        <taxon>Bacteria</taxon>
        <taxon>Bacillati</taxon>
        <taxon>Actinomycetota</taxon>
        <taxon>Actinomycetes</taxon>
        <taxon>Kitasatosporales</taxon>
        <taxon>Streptomycetaceae</taxon>
        <taxon>Streptomyces</taxon>
    </lineage>
</organism>